<keyword evidence="6 13" id="KW-0489">Methyltransferase</keyword>
<dbReference type="OrthoDB" id="9810297at2"/>
<gene>
    <name evidence="15" type="ORF">SAMN02746011_01286</name>
</gene>
<feature type="binding site" evidence="13">
    <location>
        <position position="293"/>
    </location>
    <ligand>
        <name>S-adenosyl-L-methionine</name>
        <dbReference type="ChEBI" id="CHEBI:59789"/>
    </ligand>
</feature>
<dbReference type="SUPFAM" id="SSF48013">
    <property type="entry name" value="NusB-like"/>
    <property type="match status" value="1"/>
</dbReference>
<dbReference type="NCBIfam" id="NF011494">
    <property type="entry name" value="PRK14902.1"/>
    <property type="match status" value="1"/>
</dbReference>
<evidence type="ECO:0000256" key="13">
    <source>
        <dbReference type="PROSITE-ProRule" id="PRU01023"/>
    </source>
</evidence>
<feature type="binding site" evidence="13">
    <location>
        <position position="321"/>
    </location>
    <ligand>
        <name>S-adenosyl-L-methionine</name>
        <dbReference type="ChEBI" id="CHEBI:59789"/>
    </ligand>
</feature>
<evidence type="ECO:0000256" key="3">
    <source>
        <dbReference type="ARBA" id="ARBA00012140"/>
    </source>
</evidence>
<comment type="subcellular location">
    <subcellularLocation>
        <location evidence="2">Cytoplasm</location>
    </subcellularLocation>
</comment>
<dbReference type="InterPro" id="IPR023267">
    <property type="entry name" value="RCMT"/>
</dbReference>
<evidence type="ECO:0000313" key="16">
    <source>
        <dbReference type="Proteomes" id="UP000189941"/>
    </source>
</evidence>
<dbReference type="PANTHER" id="PTHR22807">
    <property type="entry name" value="NOP2 YEAST -RELATED NOL1/NOP2/FMU SUN DOMAIN-CONTAINING"/>
    <property type="match status" value="1"/>
</dbReference>
<evidence type="ECO:0000256" key="11">
    <source>
        <dbReference type="ARBA" id="ARBA00031088"/>
    </source>
</evidence>
<dbReference type="Pfam" id="PF01029">
    <property type="entry name" value="NusB"/>
    <property type="match status" value="1"/>
</dbReference>
<keyword evidence="5" id="KW-0698">rRNA processing</keyword>
<evidence type="ECO:0000256" key="8">
    <source>
        <dbReference type="ARBA" id="ARBA00022691"/>
    </source>
</evidence>
<keyword evidence="7 13" id="KW-0808">Transferase</keyword>
<dbReference type="Proteomes" id="UP000189941">
    <property type="component" value="Unassembled WGS sequence"/>
</dbReference>
<dbReference type="Gene3D" id="1.10.940.10">
    <property type="entry name" value="NusB-like"/>
    <property type="match status" value="1"/>
</dbReference>
<dbReference type="STRING" id="1121925.SAMN02746011_01286"/>
<evidence type="ECO:0000256" key="6">
    <source>
        <dbReference type="ARBA" id="ARBA00022603"/>
    </source>
</evidence>
<name>A0A1T4M1V5_9LACT</name>
<feature type="domain" description="SAM-dependent MTase RsmB/NOP-type" evidence="14">
    <location>
        <begin position="181"/>
        <end position="455"/>
    </location>
</feature>
<dbReference type="InterPro" id="IPR029063">
    <property type="entry name" value="SAM-dependent_MTases_sf"/>
</dbReference>
<dbReference type="SUPFAM" id="SSF53335">
    <property type="entry name" value="S-adenosyl-L-methionine-dependent methyltransferases"/>
    <property type="match status" value="1"/>
</dbReference>
<comment type="similarity">
    <text evidence="13">Belongs to the class I-like SAM-binding methyltransferase superfamily. RsmB/NOP family.</text>
</comment>
<evidence type="ECO:0000256" key="9">
    <source>
        <dbReference type="ARBA" id="ARBA00022884"/>
    </source>
</evidence>
<organism evidence="15 16">
    <name type="scientific">Globicatella sulfidifaciens DSM 15739</name>
    <dbReference type="NCBI Taxonomy" id="1121925"/>
    <lineage>
        <taxon>Bacteria</taxon>
        <taxon>Bacillati</taxon>
        <taxon>Bacillota</taxon>
        <taxon>Bacilli</taxon>
        <taxon>Lactobacillales</taxon>
        <taxon>Aerococcaceae</taxon>
        <taxon>Globicatella</taxon>
    </lineage>
</organism>
<comment type="function">
    <text evidence="1">Specifically methylates the cytosine at position 967 (m5C967) of 16S rRNA.</text>
</comment>
<evidence type="ECO:0000259" key="14">
    <source>
        <dbReference type="PROSITE" id="PS51686"/>
    </source>
</evidence>
<dbReference type="FunFam" id="1.10.940.10:FF:000006">
    <property type="entry name" value="16S rRNA (Cytosine(967)-C(5))-methyltransferase RsmB"/>
    <property type="match status" value="1"/>
</dbReference>
<sequence>MKIKQRSEKQLAKNVRWQALKLIHQIEYEDQYSNVLINQTLQHTHLTELDQKLLVQLVYGVVQRSLTLDYYLEPYIKSKKIDTWIASLFRLSVYQLLFLDKIPDHAVLNEAVEIAKTNGHGGLGKFVNAILRQFKRQPLRELPDKATAFYDYLSIQYSMPLWLVEQLSHWLGDQSDQLESLLKSLLETPHLSARVIANIDQRQEIQQQLQTEQVITEPSKVSPYGLIVQSGDLIHSNVFKEGRVTIQDESSMLVAPLGKLTGAEQILDACSAPGGKATHIAQLLTTGHLTALDLSSHKLKKVDQHLQRMGLSEKVTTQQADASKFLPKNNALYDTIYLDAPCSGLGLMRRKPEIKYEKQAQDLVELAKIQAELLNHVASLLKPGGVLVYSTCTLAPIENEQIVDQFLATHADFQLDPIQPTELLPADLLNSVGQIRVWPHQYHTDGFFISRFVKK</sequence>
<dbReference type="EMBL" id="FUWO01000010">
    <property type="protein sequence ID" value="SJZ60865.1"/>
    <property type="molecule type" value="Genomic_DNA"/>
</dbReference>
<keyword evidence="8 13" id="KW-0949">S-adenosyl-L-methionine</keyword>
<dbReference type="PANTHER" id="PTHR22807:SF53">
    <property type="entry name" value="RIBOSOMAL RNA SMALL SUBUNIT METHYLTRANSFERASE B-RELATED"/>
    <property type="match status" value="1"/>
</dbReference>
<keyword evidence="4" id="KW-0963">Cytoplasm</keyword>
<proteinExistence type="inferred from homology"/>
<dbReference type="EC" id="2.1.1.176" evidence="3"/>
<dbReference type="InterPro" id="IPR049560">
    <property type="entry name" value="MeTrfase_RsmB-F_NOP2_cat"/>
</dbReference>
<dbReference type="RefSeq" id="WP_078756034.1">
    <property type="nucleotide sequence ID" value="NZ_FUWO01000010.1"/>
</dbReference>
<feature type="active site" description="Nucleophile" evidence="13">
    <location>
        <position position="392"/>
    </location>
</feature>
<dbReference type="FunFam" id="3.40.50.150:FF:000022">
    <property type="entry name" value="Ribosomal RNA small subunit methyltransferase B"/>
    <property type="match status" value="1"/>
</dbReference>
<protein>
    <recommendedName>
        <fullName evidence="3">16S rRNA (cytosine(967)-C(5))-methyltransferase</fullName>
        <ecNumber evidence="3">2.1.1.176</ecNumber>
    </recommendedName>
    <alternativeName>
        <fullName evidence="10">16S rRNA m5C967 methyltransferase</fullName>
    </alternativeName>
    <alternativeName>
        <fullName evidence="11">rRNA (cytosine-C(5)-)-methyltransferase RsmB</fullName>
    </alternativeName>
</protein>
<dbReference type="GO" id="GO:0008649">
    <property type="term" value="F:rRNA methyltransferase activity"/>
    <property type="evidence" value="ECO:0007669"/>
    <property type="project" value="InterPro"/>
</dbReference>
<keyword evidence="16" id="KW-1185">Reference proteome</keyword>
<dbReference type="InterPro" id="IPR001678">
    <property type="entry name" value="MeTrfase_RsmB-F_NOP2_dom"/>
</dbReference>
<evidence type="ECO:0000256" key="5">
    <source>
        <dbReference type="ARBA" id="ARBA00022552"/>
    </source>
</evidence>
<reference evidence="16" key="1">
    <citation type="submission" date="2017-02" db="EMBL/GenBank/DDBJ databases">
        <authorList>
            <person name="Varghese N."/>
            <person name="Submissions S."/>
        </authorList>
    </citation>
    <scope>NUCLEOTIDE SEQUENCE [LARGE SCALE GENOMIC DNA]</scope>
    <source>
        <strain evidence="16">DSM 15739</strain>
    </source>
</reference>
<evidence type="ECO:0000256" key="7">
    <source>
        <dbReference type="ARBA" id="ARBA00022679"/>
    </source>
</evidence>
<accession>A0A1T4M1V5</accession>
<feature type="binding site" evidence="13">
    <location>
        <begin position="270"/>
        <end position="276"/>
    </location>
    <ligand>
        <name>S-adenosyl-L-methionine</name>
        <dbReference type="ChEBI" id="CHEBI:59789"/>
    </ligand>
</feature>
<dbReference type="Gene3D" id="3.40.50.150">
    <property type="entry name" value="Vaccinia Virus protein VP39"/>
    <property type="match status" value="1"/>
</dbReference>
<dbReference type="GO" id="GO:0006355">
    <property type="term" value="P:regulation of DNA-templated transcription"/>
    <property type="evidence" value="ECO:0007669"/>
    <property type="project" value="InterPro"/>
</dbReference>
<evidence type="ECO:0000256" key="12">
    <source>
        <dbReference type="ARBA" id="ARBA00047283"/>
    </source>
</evidence>
<evidence type="ECO:0000256" key="4">
    <source>
        <dbReference type="ARBA" id="ARBA00022490"/>
    </source>
</evidence>
<evidence type="ECO:0000256" key="10">
    <source>
        <dbReference type="ARBA" id="ARBA00030399"/>
    </source>
</evidence>
<evidence type="ECO:0000256" key="2">
    <source>
        <dbReference type="ARBA" id="ARBA00004496"/>
    </source>
</evidence>
<dbReference type="InterPro" id="IPR006027">
    <property type="entry name" value="NusB_RsmB_TIM44"/>
</dbReference>
<dbReference type="CDD" id="cd02440">
    <property type="entry name" value="AdoMet_MTases"/>
    <property type="match status" value="1"/>
</dbReference>
<dbReference type="InterPro" id="IPR004573">
    <property type="entry name" value="rRNA_ssu_MeTfrase_B"/>
</dbReference>
<dbReference type="GO" id="GO:0005737">
    <property type="term" value="C:cytoplasm"/>
    <property type="evidence" value="ECO:0007669"/>
    <property type="project" value="UniProtKB-SubCell"/>
</dbReference>
<dbReference type="NCBIfam" id="TIGR00563">
    <property type="entry name" value="rsmB"/>
    <property type="match status" value="1"/>
</dbReference>
<dbReference type="PROSITE" id="PS51686">
    <property type="entry name" value="SAM_MT_RSMB_NOP"/>
    <property type="match status" value="1"/>
</dbReference>
<dbReference type="InterPro" id="IPR035926">
    <property type="entry name" value="NusB-like_sf"/>
</dbReference>
<dbReference type="GO" id="GO:0003723">
    <property type="term" value="F:RNA binding"/>
    <property type="evidence" value="ECO:0007669"/>
    <property type="project" value="UniProtKB-UniRule"/>
</dbReference>
<comment type="catalytic activity">
    <reaction evidence="12">
        <text>cytidine(967) in 16S rRNA + S-adenosyl-L-methionine = 5-methylcytidine(967) in 16S rRNA + S-adenosyl-L-homocysteine + H(+)</text>
        <dbReference type="Rhea" id="RHEA:42748"/>
        <dbReference type="Rhea" id="RHEA-COMP:10219"/>
        <dbReference type="Rhea" id="RHEA-COMP:10220"/>
        <dbReference type="ChEBI" id="CHEBI:15378"/>
        <dbReference type="ChEBI" id="CHEBI:57856"/>
        <dbReference type="ChEBI" id="CHEBI:59789"/>
        <dbReference type="ChEBI" id="CHEBI:74483"/>
        <dbReference type="ChEBI" id="CHEBI:82748"/>
        <dbReference type="EC" id="2.1.1.176"/>
    </reaction>
</comment>
<dbReference type="AlphaFoldDB" id="A0A1T4M1V5"/>
<evidence type="ECO:0000256" key="1">
    <source>
        <dbReference type="ARBA" id="ARBA00002724"/>
    </source>
</evidence>
<dbReference type="PRINTS" id="PR02008">
    <property type="entry name" value="RCMTFAMILY"/>
</dbReference>
<feature type="binding site" evidence="13">
    <location>
        <position position="339"/>
    </location>
    <ligand>
        <name>S-adenosyl-L-methionine</name>
        <dbReference type="ChEBI" id="CHEBI:59789"/>
    </ligand>
</feature>
<dbReference type="Pfam" id="PF01189">
    <property type="entry name" value="Methyltr_RsmB-F"/>
    <property type="match status" value="1"/>
</dbReference>
<keyword evidence="9 13" id="KW-0694">RNA-binding</keyword>
<evidence type="ECO:0000313" key="15">
    <source>
        <dbReference type="EMBL" id="SJZ60865.1"/>
    </source>
</evidence>